<reference evidence="1" key="1">
    <citation type="submission" date="2022-10" db="EMBL/GenBank/DDBJ databases">
        <title>Culturing micro-colonial fungi from biological soil crusts in the Mojave desert and describing Neophaeococcomyces mojavensis, and introducing the new genera and species Taxawa tesnikishii.</title>
        <authorList>
            <person name="Kurbessoian T."/>
            <person name="Stajich J.E."/>
        </authorList>
    </citation>
    <scope>NUCLEOTIDE SEQUENCE</scope>
    <source>
        <strain evidence="1">TK_41</strain>
    </source>
</reference>
<sequence length="594" mass="67933">MMDPACSVNDAGCPSKKRHIPIRTVESPRPLSTIEGLPTELLEQLFLGSGNGNLLIAAPSLAVRLSGSETVRKLAFLIAFYPHQLSEVVALFELTDYMCSMEFGSWDIRSMTKAVLGSRWCTCGWVRDFIITLHELAIDDTLAVLEAGRDFIGFPKEELAAAKWHELGFQARLQRVYNTDPLFPLEFFDFDITFSFSMEYDDPRELSELFLGLPWPDMVFRQFQWRFCGGARFPPRYAFEGFSRQSPFRELVEAYAMSMAFGREPFAGLQRRMQNMTRESSFACLSRGLAVDYFFWPEQDPFKVDPMLFRLAALAEMQANSASMWDARQCMLALCTADPESLPLEDPVIDAYSVHLHGRIADEKRKRILFRDRLREKSRNGTLTDVHHLLGRYWQKRSIVCSLADHNILAHILLSRVCPGTEPRRTGCQHQKDPKLLTFWDKKPPPCSVSAYVAEESEKTLKEKAAAANAHLSTHNIVELYKLILLIADRQGLAVPRQINPKDLEDLKFGYSEEEAGHSRKDGNRLLHNREETARAYAREESLSFDWVQLPAVYNHPFFKALKDQKVPVWKGMEPGFPVWFRVPSAADLKKYAL</sequence>
<accession>A0AA38XMX8</accession>
<evidence type="ECO:0000313" key="2">
    <source>
        <dbReference type="Proteomes" id="UP001172673"/>
    </source>
</evidence>
<keyword evidence="2" id="KW-1185">Reference proteome</keyword>
<dbReference type="Proteomes" id="UP001172673">
    <property type="component" value="Unassembled WGS sequence"/>
</dbReference>
<dbReference type="AlphaFoldDB" id="A0AA38XMX8"/>
<evidence type="ECO:0000313" key="1">
    <source>
        <dbReference type="EMBL" id="KAJ9616460.1"/>
    </source>
</evidence>
<name>A0AA38XMX8_9EURO</name>
<gene>
    <name evidence="1" type="ORF">H2200_000178</name>
</gene>
<comment type="caution">
    <text evidence="1">The sequence shown here is derived from an EMBL/GenBank/DDBJ whole genome shotgun (WGS) entry which is preliminary data.</text>
</comment>
<dbReference type="EMBL" id="JAPDRK010000001">
    <property type="protein sequence ID" value="KAJ9616460.1"/>
    <property type="molecule type" value="Genomic_DNA"/>
</dbReference>
<organism evidence="1 2">
    <name type="scientific">Cladophialophora chaetospira</name>
    <dbReference type="NCBI Taxonomy" id="386627"/>
    <lineage>
        <taxon>Eukaryota</taxon>
        <taxon>Fungi</taxon>
        <taxon>Dikarya</taxon>
        <taxon>Ascomycota</taxon>
        <taxon>Pezizomycotina</taxon>
        <taxon>Eurotiomycetes</taxon>
        <taxon>Chaetothyriomycetidae</taxon>
        <taxon>Chaetothyriales</taxon>
        <taxon>Herpotrichiellaceae</taxon>
        <taxon>Cladophialophora</taxon>
    </lineage>
</organism>
<proteinExistence type="predicted"/>
<protein>
    <submittedName>
        <fullName evidence="1">Uncharacterized protein</fullName>
    </submittedName>
</protein>